<proteinExistence type="predicted"/>
<sequence length="162" mass="17601">MRCNYSLTRSPTPKAPTPPQSPSKQSQGPQNVLSPRQGRALNLPGHHIGHANPDEQIRSNPATTKHTLHNALIPILLLPPLHANPLPTLADTRCPPLLANHNRNRLRLLTLVLTPPPKGPLAVPLVLRKCLPRRATCDVPSVTTGPEAPPWIPGAQEGQEWT</sequence>
<gene>
    <name evidence="2" type="ORF">PCAMFM013_S002g000542</name>
</gene>
<evidence type="ECO:0000256" key="1">
    <source>
        <dbReference type="SAM" id="MobiDB-lite"/>
    </source>
</evidence>
<protein>
    <submittedName>
        <fullName evidence="2">Str. FM013</fullName>
    </submittedName>
</protein>
<name>A0A0G4NX21_PENC3</name>
<evidence type="ECO:0000313" key="3">
    <source>
        <dbReference type="Proteomes" id="UP000053732"/>
    </source>
</evidence>
<dbReference type="EMBL" id="HG793135">
    <property type="protein sequence ID" value="CRL18672.1"/>
    <property type="molecule type" value="Genomic_DNA"/>
</dbReference>
<feature type="region of interest" description="Disordered" evidence="1">
    <location>
        <begin position="139"/>
        <end position="162"/>
    </location>
</feature>
<feature type="region of interest" description="Disordered" evidence="1">
    <location>
        <begin position="1"/>
        <end position="56"/>
    </location>
</feature>
<accession>A0A0G4NX21</accession>
<reference evidence="2 3" key="1">
    <citation type="journal article" date="2014" name="Nat. Commun.">
        <title>Multiple recent horizontal transfers of a large genomic region in cheese making fungi.</title>
        <authorList>
            <person name="Cheeseman K."/>
            <person name="Ropars J."/>
            <person name="Renault P."/>
            <person name="Dupont J."/>
            <person name="Gouzy J."/>
            <person name="Branca A."/>
            <person name="Abraham A.L."/>
            <person name="Ceppi M."/>
            <person name="Conseiller E."/>
            <person name="Debuchy R."/>
            <person name="Malagnac F."/>
            <person name="Goarin A."/>
            <person name="Silar P."/>
            <person name="Lacoste S."/>
            <person name="Sallet E."/>
            <person name="Bensimon A."/>
            <person name="Giraud T."/>
            <person name="Brygoo Y."/>
        </authorList>
    </citation>
    <scope>NUCLEOTIDE SEQUENCE [LARGE SCALE GENOMIC DNA]</scope>
    <source>
        <strain evidence="3">FM 013</strain>
    </source>
</reference>
<evidence type="ECO:0000313" key="2">
    <source>
        <dbReference type="EMBL" id="CRL18672.1"/>
    </source>
</evidence>
<organism evidence="2 3">
    <name type="scientific">Penicillium camemberti (strain FM 013)</name>
    <dbReference type="NCBI Taxonomy" id="1429867"/>
    <lineage>
        <taxon>Eukaryota</taxon>
        <taxon>Fungi</taxon>
        <taxon>Dikarya</taxon>
        <taxon>Ascomycota</taxon>
        <taxon>Pezizomycotina</taxon>
        <taxon>Eurotiomycetes</taxon>
        <taxon>Eurotiomycetidae</taxon>
        <taxon>Eurotiales</taxon>
        <taxon>Aspergillaceae</taxon>
        <taxon>Penicillium</taxon>
    </lineage>
</organism>
<keyword evidence="3" id="KW-1185">Reference proteome</keyword>
<dbReference type="Proteomes" id="UP000053732">
    <property type="component" value="Unassembled WGS sequence"/>
</dbReference>
<dbReference type="AlphaFoldDB" id="A0A0G4NX21"/>